<proteinExistence type="predicted"/>
<reference evidence="2" key="1">
    <citation type="journal article" date="2019" name="Int. J. Syst. Evol. Microbiol.">
        <title>The Global Catalogue of Microorganisms (GCM) 10K type strain sequencing project: providing services to taxonomists for standard genome sequencing and annotation.</title>
        <authorList>
            <consortium name="The Broad Institute Genomics Platform"/>
            <consortium name="The Broad Institute Genome Sequencing Center for Infectious Disease"/>
            <person name="Wu L."/>
            <person name="Ma J."/>
        </authorList>
    </citation>
    <scope>NUCLEOTIDE SEQUENCE [LARGE SCALE GENOMIC DNA]</scope>
    <source>
        <strain evidence="2">KCTC 33842</strain>
    </source>
</reference>
<evidence type="ECO:0000313" key="1">
    <source>
        <dbReference type="EMBL" id="MFD2608742.1"/>
    </source>
</evidence>
<evidence type="ECO:0000313" key="2">
    <source>
        <dbReference type="Proteomes" id="UP001597475"/>
    </source>
</evidence>
<keyword evidence="2" id="KW-1185">Reference proteome</keyword>
<sequence length="278" mass="31704">MHQDLFTTWGCEFDAALSTDRTQLIFTPRRTREGRLVPHNLFHKPGGHERQYESLLTAFLSLNVDSRPDTWEIVATQLGPLFHMHPLHHAAVNGTVRESQDTWLEARHDLFRLWEGFQALASLSEDSLSTEARRQAALTALVTAGADVDALSSDTLEPLIEAHMPHEWQNQRTEMLHSLGHQLNRWFMPNAQPIAPLVNPNTLQLELVFPTGIQALFFMSVALAREDRRAFPTRCSRQSCTRVSFMRGMKRYCSKACQEAEKSARYRRGKVEAPDENA</sequence>
<dbReference type="EMBL" id="JBHUMK010000014">
    <property type="protein sequence ID" value="MFD2608742.1"/>
    <property type="molecule type" value="Genomic_DNA"/>
</dbReference>
<protein>
    <recommendedName>
        <fullName evidence="3">Zinc finger CGNR domain-containing protein</fullName>
    </recommendedName>
</protein>
<accession>A0ABW5P3S0</accession>
<dbReference type="Proteomes" id="UP001597475">
    <property type="component" value="Unassembled WGS sequence"/>
</dbReference>
<comment type="caution">
    <text evidence="1">The sequence shown here is derived from an EMBL/GenBank/DDBJ whole genome shotgun (WGS) entry which is preliminary data.</text>
</comment>
<gene>
    <name evidence="1" type="ORF">ACFSR9_04715</name>
</gene>
<evidence type="ECO:0008006" key="3">
    <source>
        <dbReference type="Google" id="ProtNLM"/>
    </source>
</evidence>
<name>A0ABW5P3S0_9DEIO</name>
<organism evidence="1 2">
    <name type="scientific">Deinococcus taklimakanensis</name>
    <dbReference type="NCBI Taxonomy" id="536443"/>
    <lineage>
        <taxon>Bacteria</taxon>
        <taxon>Thermotogati</taxon>
        <taxon>Deinococcota</taxon>
        <taxon>Deinococci</taxon>
        <taxon>Deinococcales</taxon>
        <taxon>Deinococcaceae</taxon>
        <taxon>Deinococcus</taxon>
    </lineage>
</organism>
<dbReference type="RefSeq" id="WP_386843522.1">
    <property type="nucleotide sequence ID" value="NZ_JBHUMK010000014.1"/>
</dbReference>